<dbReference type="EMBL" id="JAPFQI010000001">
    <property type="protein sequence ID" value="MCW8084926.1"/>
    <property type="molecule type" value="Genomic_DNA"/>
</dbReference>
<evidence type="ECO:0000259" key="5">
    <source>
        <dbReference type="Pfam" id="PF02775"/>
    </source>
</evidence>
<evidence type="ECO:0000259" key="4">
    <source>
        <dbReference type="Pfam" id="PF00205"/>
    </source>
</evidence>
<dbReference type="CDD" id="cd07035">
    <property type="entry name" value="TPP_PYR_POX_like"/>
    <property type="match status" value="1"/>
</dbReference>
<evidence type="ECO:0000256" key="1">
    <source>
        <dbReference type="ARBA" id="ARBA00007812"/>
    </source>
</evidence>
<organism evidence="7 8">
    <name type="scientific">Sabulicella glaciei</name>
    <dbReference type="NCBI Taxonomy" id="2984948"/>
    <lineage>
        <taxon>Bacteria</taxon>
        <taxon>Pseudomonadati</taxon>
        <taxon>Pseudomonadota</taxon>
        <taxon>Alphaproteobacteria</taxon>
        <taxon>Acetobacterales</taxon>
        <taxon>Acetobacteraceae</taxon>
        <taxon>Sabulicella</taxon>
    </lineage>
</organism>
<dbReference type="CDD" id="cd00568">
    <property type="entry name" value="TPP_enzymes"/>
    <property type="match status" value="1"/>
</dbReference>
<gene>
    <name evidence="7" type="ORF">OF850_04750</name>
</gene>
<feature type="domain" description="Thiamine pyrophosphate enzyme TPP-binding" evidence="5">
    <location>
        <begin position="388"/>
        <end position="521"/>
    </location>
</feature>
<protein>
    <submittedName>
        <fullName evidence="7">Thiamine pyrophosphate-binding protein</fullName>
    </submittedName>
</protein>
<dbReference type="PANTHER" id="PTHR18968:SF120">
    <property type="entry name" value="ACETOLACTATE SYNTHASE LARGE SUBUNIT"/>
    <property type="match status" value="1"/>
</dbReference>
<keyword evidence="8" id="KW-1185">Reference proteome</keyword>
<reference evidence="7 8" key="1">
    <citation type="submission" date="2022-10" db="EMBL/GenBank/DDBJ databases">
        <title>Roseococcus glaciei nov., sp. nov., isolated from glacier.</title>
        <authorList>
            <person name="Liu Q."/>
            <person name="Xin Y.-H."/>
        </authorList>
    </citation>
    <scope>NUCLEOTIDE SEQUENCE [LARGE SCALE GENOMIC DNA]</scope>
    <source>
        <strain evidence="7 8">MDT2-1-1</strain>
    </source>
</reference>
<dbReference type="InterPro" id="IPR012001">
    <property type="entry name" value="Thiamin_PyroP_enz_TPP-bd_dom"/>
</dbReference>
<dbReference type="Gene3D" id="3.40.50.1220">
    <property type="entry name" value="TPP-binding domain"/>
    <property type="match status" value="1"/>
</dbReference>
<dbReference type="Pfam" id="PF02775">
    <property type="entry name" value="TPP_enzyme_C"/>
    <property type="match status" value="1"/>
</dbReference>
<evidence type="ECO:0000256" key="2">
    <source>
        <dbReference type="ARBA" id="ARBA00023052"/>
    </source>
</evidence>
<dbReference type="SUPFAM" id="SSF52467">
    <property type="entry name" value="DHS-like NAD/FAD-binding domain"/>
    <property type="match status" value="1"/>
</dbReference>
<comment type="caution">
    <text evidence="7">The sequence shown here is derived from an EMBL/GenBank/DDBJ whole genome shotgun (WGS) entry which is preliminary data.</text>
</comment>
<dbReference type="InterPro" id="IPR029061">
    <property type="entry name" value="THDP-binding"/>
</dbReference>
<dbReference type="InterPro" id="IPR011766">
    <property type="entry name" value="TPP_enzyme_TPP-bd"/>
</dbReference>
<keyword evidence="2 3" id="KW-0786">Thiamine pyrophosphate</keyword>
<dbReference type="RefSeq" id="WP_301588713.1">
    <property type="nucleotide sequence ID" value="NZ_JAPFQI010000001.1"/>
</dbReference>
<dbReference type="InterPro" id="IPR045229">
    <property type="entry name" value="TPP_enz"/>
</dbReference>
<dbReference type="Pfam" id="PF02776">
    <property type="entry name" value="TPP_enzyme_N"/>
    <property type="match status" value="1"/>
</dbReference>
<evidence type="ECO:0000256" key="3">
    <source>
        <dbReference type="RuleBase" id="RU362132"/>
    </source>
</evidence>
<dbReference type="NCBIfam" id="NF006052">
    <property type="entry name" value="PRK08199.1"/>
    <property type="match status" value="1"/>
</dbReference>
<dbReference type="InterPro" id="IPR029035">
    <property type="entry name" value="DHS-like_NAD/FAD-binding_dom"/>
</dbReference>
<evidence type="ECO:0000313" key="7">
    <source>
        <dbReference type="EMBL" id="MCW8084926.1"/>
    </source>
</evidence>
<evidence type="ECO:0000313" key="8">
    <source>
        <dbReference type="Proteomes" id="UP001526430"/>
    </source>
</evidence>
<feature type="domain" description="Thiamine pyrophosphate enzyme N-terminal TPP-binding" evidence="6">
    <location>
        <begin position="4"/>
        <end position="115"/>
    </location>
</feature>
<feature type="domain" description="Thiamine pyrophosphate enzyme central" evidence="4">
    <location>
        <begin position="187"/>
        <end position="317"/>
    </location>
</feature>
<evidence type="ECO:0000259" key="6">
    <source>
        <dbReference type="Pfam" id="PF02776"/>
    </source>
</evidence>
<name>A0ABT3NRY8_9PROT</name>
<dbReference type="Pfam" id="PF00205">
    <property type="entry name" value="TPP_enzyme_M"/>
    <property type="match status" value="1"/>
</dbReference>
<dbReference type="Gene3D" id="3.40.50.970">
    <property type="match status" value="2"/>
</dbReference>
<accession>A0ABT3NRY8</accession>
<comment type="similarity">
    <text evidence="1 3">Belongs to the TPP enzyme family.</text>
</comment>
<proteinExistence type="inferred from homology"/>
<dbReference type="PANTHER" id="PTHR18968">
    <property type="entry name" value="THIAMINE PYROPHOSPHATE ENZYMES"/>
    <property type="match status" value="1"/>
</dbReference>
<dbReference type="SUPFAM" id="SSF52518">
    <property type="entry name" value="Thiamin diphosphate-binding fold (THDP-binding)"/>
    <property type="match status" value="2"/>
</dbReference>
<dbReference type="InterPro" id="IPR012000">
    <property type="entry name" value="Thiamin_PyroP_enz_cen_dom"/>
</dbReference>
<dbReference type="Proteomes" id="UP001526430">
    <property type="component" value="Unassembled WGS sequence"/>
</dbReference>
<sequence length="540" mass="57488">MPSAAQMLVDFLCRQGVDRAFCVPGESYIALLDAIHDAPMDLVVCRQEGGAGFAALADARLTGLPGVFMVSRGPGACNASIALHTAEQDAVPLILLIGQVEARNLRRDAFQEIDYRRMFGGFCKFVGEATRPEQVPELIARAWAAATGGVPGPVVLSLPEDVLAMACAAPAVAPTRVEAAAPDPAPLAALLRAAERPILLAGHGLEGEGGRAALRRFAEAWNLPVAVSFRRQDLFPNDHPLYAGDMGLRNPDGQRDAFAEADLVVALGTRLADITTQGYSWPAPSQRLVHVCADPRFLGWHFPADPAIVADARALLAVMEGEAPGFPQGRAVWCRRLRDLHLADTKVARRDWPDGLPFAEVAQAIGEALPEDGILTLDAGTFGAPFYRKVSWKPGQRLLAPISGAMGFGTPAAVAAALRCPGRTVACAVGDGGALMTGGELAVALERKLPLKLILSENGGYASIRIHQEHQHPGRVSGTMFGNPDFGRWIESFGLTLLRVNTRDDFSAMREAIRRPGPAGILVRTSMEAVLPRRSALAAE</sequence>